<keyword evidence="1" id="KW-0540">Nuclease</keyword>
<gene>
    <name evidence="1" type="ORF">HT578_17080</name>
</gene>
<dbReference type="Gene3D" id="3.30.420.10">
    <property type="entry name" value="Ribonuclease H-like superfamily/Ribonuclease H"/>
    <property type="match status" value="1"/>
</dbReference>
<dbReference type="CDD" id="cd06127">
    <property type="entry name" value="DEDDh"/>
    <property type="match status" value="1"/>
</dbReference>
<keyword evidence="2" id="KW-1185">Reference proteome</keyword>
<keyword evidence="1" id="KW-0378">Hydrolase</keyword>
<protein>
    <submittedName>
        <fullName evidence="1">3'-5' exonuclease</fullName>
    </submittedName>
</protein>
<evidence type="ECO:0000313" key="2">
    <source>
        <dbReference type="Proteomes" id="UP000677126"/>
    </source>
</evidence>
<name>A0ABX8E7Z9_9SPHN</name>
<dbReference type="InterPro" id="IPR012337">
    <property type="entry name" value="RNaseH-like_sf"/>
</dbReference>
<dbReference type="SUPFAM" id="SSF53098">
    <property type="entry name" value="Ribonuclease H-like"/>
    <property type="match status" value="1"/>
</dbReference>
<keyword evidence="1" id="KW-0269">Exonuclease</keyword>
<dbReference type="GO" id="GO:0004527">
    <property type="term" value="F:exonuclease activity"/>
    <property type="evidence" value="ECO:0007669"/>
    <property type="project" value="UniProtKB-KW"/>
</dbReference>
<sequence length="193" mass="21382">MPEEMETASQTLAWISHDPGWPLVTLDFEASCLDVGSYPIEVGLCRWDGPESRAREWSALIRPEPQWAAQGIWTQEAQGVHGISREQLEGALPSAAIIDQINSFAGSRTAFCDGGRYDQKWLAMLRRAADLPLHLRFGDVTMLQNRLDDAGRLRMKQFLVVQTAPHRAGPDASRLMRALCEGIGIAWPGVDGE</sequence>
<dbReference type="Proteomes" id="UP000677126">
    <property type="component" value="Chromosome"/>
</dbReference>
<dbReference type="EMBL" id="CP054856">
    <property type="protein sequence ID" value="QVM85179.1"/>
    <property type="molecule type" value="Genomic_DNA"/>
</dbReference>
<evidence type="ECO:0000313" key="1">
    <source>
        <dbReference type="EMBL" id="QVM85179.1"/>
    </source>
</evidence>
<dbReference type="RefSeq" id="WP_213500835.1">
    <property type="nucleotide sequence ID" value="NZ_CP054856.1"/>
</dbReference>
<accession>A0ABX8E7Z9</accession>
<organism evidence="1 2">
    <name type="scientific">Novosphingobium decolorationis</name>
    <dbReference type="NCBI Taxonomy" id="2698673"/>
    <lineage>
        <taxon>Bacteria</taxon>
        <taxon>Pseudomonadati</taxon>
        <taxon>Pseudomonadota</taxon>
        <taxon>Alphaproteobacteria</taxon>
        <taxon>Sphingomonadales</taxon>
        <taxon>Sphingomonadaceae</taxon>
        <taxon>Novosphingobium</taxon>
    </lineage>
</organism>
<proteinExistence type="predicted"/>
<reference evidence="1 2" key="1">
    <citation type="journal article" date="2021" name="Int. J. Syst. Evol. Microbiol.">
        <title>Novosphingobium decolorationis sp. nov., an aniline blue-decolourizing bacterium isolated from East Pacific sediment.</title>
        <authorList>
            <person name="Chen X."/>
            <person name="Dong B."/>
            <person name="Chen T."/>
            <person name="Ren N."/>
            <person name="Wang J."/>
            <person name="Xu Y."/>
            <person name="Yang J."/>
            <person name="Zhu S."/>
            <person name="Chen J."/>
        </authorList>
    </citation>
    <scope>NUCLEOTIDE SEQUENCE [LARGE SCALE GENOMIC DNA]</scope>
    <source>
        <strain evidence="1 2">502str22</strain>
    </source>
</reference>
<dbReference type="InterPro" id="IPR036397">
    <property type="entry name" value="RNaseH_sf"/>
</dbReference>